<dbReference type="InterPro" id="IPR026444">
    <property type="entry name" value="Secre_tail"/>
</dbReference>
<dbReference type="STRING" id="1128970.SAMN04487935_1942"/>
<dbReference type="Pfam" id="PF18962">
    <property type="entry name" value="Por_Secre_tail"/>
    <property type="match status" value="1"/>
</dbReference>
<feature type="domain" description="DOMON" evidence="3">
    <location>
        <begin position="30"/>
        <end position="145"/>
    </location>
</feature>
<dbReference type="NCBIfam" id="TIGR04183">
    <property type="entry name" value="Por_Secre_tail"/>
    <property type="match status" value="1"/>
</dbReference>
<organism evidence="4 5">
    <name type="scientific">Flavobacterium noncentrifugens</name>
    <dbReference type="NCBI Taxonomy" id="1128970"/>
    <lineage>
        <taxon>Bacteria</taxon>
        <taxon>Pseudomonadati</taxon>
        <taxon>Bacteroidota</taxon>
        <taxon>Flavobacteriia</taxon>
        <taxon>Flavobacteriales</taxon>
        <taxon>Flavobacteriaceae</taxon>
        <taxon>Flavobacterium</taxon>
    </lineage>
</organism>
<dbReference type="InterPro" id="IPR005018">
    <property type="entry name" value="DOMON_domain"/>
</dbReference>
<keyword evidence="5" id="KW-1185">Reference proteome</keyword>
<dbReference type="PROSITE" id="PS50836">
    <property type="entry name" value="DOMON"/>
    <property type="match status" value="1"/>
</dbReference>
<evidence type="ECO:0000256" key="2">
    <source>
        <dbReference type="SAM" id="SignalP"/>
    </source>
</evidence>
<proteinExistence type="predicted"/>
<reference evidence="4 5" key="1">
    <citation type="submission" date="2016-10" db="EMBL/GenBank/DDBJ databases">
        <authorList>
            <person name="de Groot N.N."/>
        </authorList>
    </citation>
    <scope>NUCLEOTIDE SEQUENCE [LARGE SCALE GENOMIC DNA]</scope>
    <source>
        <strain evidence="4 5">CGMCC 1.10076</strain>
    </source>
</reference>
<evidence type="ECO:0000256" key="1">
    <source>
        <dbReference type="ARBA" id="ARBA00022729"/>
    </source>
</evidence>
<feature type="signal peptide" evidence="2">
    <location>
        <begin position="1"/>
        <end position="19"/>
    </location>
</feature>
<dbReference type="Proteomes" id="UP000199580">
    <property type="component" value="Unassembled WGS sequence"/>
</dbReference>
<keyword evidence="1 2" id="KW-0732">Signal</keyword>
<sequence>MKKLLLSVLTLLSLTCSFAQLRSTGVKTIGAMTIKIDLDQTASLVTMTMTGPSTKWLTVGFNATTMSSNTPIDCFTYTTMILDQHLAGGHNHAVTDAVGNLTLVSNAVTGTTRTVVATRPFSTGDANDFAFTYALTNLNIIWAVGPSTNFNSEHNSRGASSVVFSNVLGTQDFSLADQTNVYPNPSDGNFNIENSKLLRIETVSLYDIQARLIREIKVNTTEATIPIAMPELPSGVYFIEIATAGDRSVKKIKINK</sequence>
<protein>
    <submittedName>
        <fullName evidence="4">Por secretion system C-terminal sorting domain-containing protein</fullName>
    </submittedName>
</protein>
<evidence type="ECO:0000313" key="4">
    <source>
        <dbReference type="EMBL" id="SDJ81403.1"/>
    </source>
</evidence>
<evidence type="ECO:0000259" key="3">
    <source>
        <dbReference type="PROSITE" id="PS50836"/>
    </source>
</evidence>
<dbReference type="Pfam" id="PF03351">
    <property type="entry name" value="DOMON"/>
    <property type="match status" value="1"/>
</dbReference>
<evidence type="ECO:0000313" key="5">
    <source>
        <dbReference type="Proteomes" id="UP000199580"/>
    </source>
</evidence>
<dbReference type="CDD" id="cd09631">
    <property type="entry name" value="DOMON_DOH"/>
    <property type="match status" value="1"/>
</dbReference>
<dbReference type="OrthoDB" id="667194at2"/>
<gene>
    <name evidence="4" type="ORF">SAMN04487935_1942</name>
</gene>
<accession>A0A1G8WTD7</accession>
<dbReference type="InterPro" id="IPR045266">
    <property type="entry name" value="DOH_DOMON"/>
</dbReference>
<feature type="chain" id="PRO_5011661164" evidence="2">
    <location>
        <begin position="20"/>
        <end position="256"/>
    </location>
</feature>
<dbReference type="RefSeq" id="WP_091394387.1">
    <property type="nucleotide sequence ID" value="NZ_BKAI01000004.1"/>
</dbReference>
<name>A0A1G8WTD7_9FLAO</name>
<dbReference type="EMBL" id="FNEZ01000002">
    <property type="protein sequence ID" value="SDJ81403.1"/>
    <property type="molecule type" value="Genomic_DNA"/>
</dbReference>
<dbReference type="AlphaFoldDB" id="A0A1G8WTD7"/>